<dbReference type="EMBL" id="WTPW01002383">
    <property type="protein sequence ID" value="KAF0384362.1"/>
    <property type="molecule type" value="Genomic_DNA"/>
</dbReference>
<comment type="caution">
    <text evidence="1">The sequence shown here is derived from an EMBL/GenBank/DDBJ whole genome shotgun (WGS) entry which is preliminary data.</text>
</comment>
<dbReference type="Gene3D" id="3.80.10.10">
    <property type="entry name" value="Ribonuclease Inhibitor"/>
    <property type="match status" value="1"/>
</dbReference>
<evidence type="ECO:0008006" key="3">
    <source>
        <dbReference type="Google" id="ProtNLM"/>
    </source>
</evidence>
<evidence type="ECO:0000313" key="1">
    <source>
        <dbReference type="EMBL" id="KAF0384362.1"/>
    </source>
</evidence>
<dbReference type="SUPFAM" id="SSF52047">
    <property type="entry name" value="RNI-like"/>
    <property type="match status" value="1"/>
</dbReference>
<evidence type="ECO:0000313" key="2">
    <source>
        <dbReference type="Proteomes" id="UP000439903"/>
    </source>
</evidence>
<keyword evidence="2" id="KW-1185">Reference proteome</keyword>
<dbReference type="InterPro" id="IPR032675">
    <property type="entry name" value="LRR_dom_sf"/>
</dbReference>
<protein>
    <recommendedName>
        <fullName evidence="3">F-box domain-containing protein</fullName>
    </recommendedName>
</protein>
<dbReference type="Proteomes" id="UP000439903">
    <property type="component" value="Unassembled WGS sequence"/>
</dbReference>
<accession>A0A8H4A045</accession>
<proteinExistence type="predicted"/>
<reference evidence="1 2" key="1">
    <citation type="journal article" date="2019" name="Environ. Microbiol.">
        <title>At the nexus of three kingdoms: the genome of the mycorrhizal fungus Gigaspora margarita provides insights into plant, endobacterial and fungal interactions.</title>
        <authorList>
            <person name="Venice F."/>
            <person name="Ghignone S."/>
            <person name="Salvioli di Fossalunga A."/>
            <person name="Amselem J."/>
            <person name="Novero M."/>
            <person name="Xianan X."/>
            <person name="Sedzielewska Toro K."/>
            <person name="Morin E."/>
            <person name="Lipzen A."/>
            <person name="Grigoriev I.V."/>
            <person name="Henrissat B."/>
            <person name="Martin F.M."/>
            <person name="Bonfante P."/>
        </authorList>
    </citation>
    <scope>NUCLEOTIDE SEQUENCE [LARGE SCALE GENOMIC DNA]</scope>
    <source>
        <strain evidence="1 2">BEG34</strain>
    </source>
</reference>
<name>A0A8H4A045_GIGMA</name>
<organism evidence="1 2">
    <name type="scientific">Gigaspora margarita</name>
    <dbReference type="NCBI Taxonomy" id="4874"/>
    <lineage>
        <taxon>Eukaryota</taxon>
        <taxon>Fungi</taxon>
        <taxon>Fungi incertae sedis</taxon>
        <taxon>Mucoromycota</taxon>
        <taxon>Glomeromycotina</taxon>
        <taxon>Glomeromycetes</taxon>
        <taxon>Diversisporales</taxon>
        <taxon>Gigasporaceae</taxon>
        <taxon>Gigaspora</taxon>
    </lineage>
</organism>
<dbReference type="AlphaFoldDB" id="A0A8H4A045"/>
<sequence>METKSSLASQLPLDVLRIIFIYVRKAGKNPTKYDRDARRSLYSCILVNRQWCQAAVPILWRNSFYYCSLGNSSLIDTYISCFNTDERNELTSKGFILKKSSRYRRSTFPYAAMLKRLDYDRFCGSVDLWCSCTDQEPYNARVLLMRALLRLFLTRSVILLHLVLGEWFEKTTTDLKYRRIIEDEFQNLLEPVRKLRIKGNFVKDRILNGLSEPCKNLDKLFVYLSHSSQNSNYKDETLSLQKIIESQTRLKSLKLGNVPLSALLPALPTQSKSLRSINLLDVTFTDNILWADLFECKNLEKIKFRDCIGFGKSMINSFASAIFPNLKLLAIVGECRTEDGELLTKDDCHGLVEWGLEQGALVTVGNWDCVDGWIKLGQTVHEFAFLWEYSERFNNIYRQYLDFLSKRTEEFQAFIL</sequence>
<dbReference type="OrthoDB" id="2157839at2759"/>
<gene>
    <name evidence="1" type="ORF">F8M41_011631</name>
</gene>